<gene>
    <name evidence="1" type="ORF">IPN91_12395</name>
</gene>
<protein>
    <submittedName>
        <fullName evidence="1">Uncharacterized protein</fullName>
    </submittedName>
</protein>
<reference evidence="1 2" key="1">
    <citation type="submission" date="2020-10" db="EMBL/GenBank/DDBJ databases">
        <title>Connecting structure to function with the recovery of over 1000 high-quality activated sludge metagenome-assembled genomes encoding full-length rRNA genes using long-read sequencing.</title>
        <authorList>
            <person name="Singleton C.M."/>
            <person name="Petriglieri F."/>
            <person name="Kristensen J.M."/>
            <person name="Kirkegaard R.H."/>
            <person name="Michaelsen T.Y."/>
            <person name="Andersen M.H."/>
            <person name="Karst S.M."/>
            <person name="Dueholm M.S."/>
            <person name="Nielsen P.H."/>
            <person name="Albertsen M."/>
        </authorList>
    </citation>
    <scope>NUCLEOTIDE SEQUENCE [LARGE SCALE GENOMIC DNA]</scope>
    <source>
        <strain evidence="1">OdNE_18-Q3-R46-58_MAXAC.008</strain>
    </source>
</reference>
<dbReference type="Proteomes" id="UP000709959">
    <property type="component" value="Unassembled WGS sequence"/>
</dbReference>
<proteinExistence type="predicted"/>
<dbReference type="EMBL" id="JADKCH010000018">
    <property type="protein sequence ID" value="MBK8573413.1"/>
    <property type="molecule type" value="Genomic_DNA"/>
</dbReference>
<evidence type="ECO:0000313" key="2">
    <source>
        <dbReference type="Proteomes" id="UP000709959"/>
    </source>
</evidence>
<accession>A0A936F3V6</accession>
<evidence type="ECO:0000313" key="1">
    <source>
        <dbReference type="EMBL" id="MBK8573413.1"/>
    </source>
</evidence>
<sequence>MERLDLFIGPNSWLFSVVMRFLVPHFTERAQCKSTALRGTFCAIAHDCARKPLVFMVDNRSMTPHSFRMDSVTALQNLALVLKSKAKVTAFLAKHIGLSLDKPVEALQLVTLATAEATAPKARKPKLPSEVKEFKRRLVAQDFDRILHTAKTLALCSLPVDPQKERTIVREAVDERGTKVHVRFSSHDERIALPYGNDRAIITWLMTLARARFAQGRVRLGHAVLHRVWHG</sequence>
<organism evidence="1 2">
    <name type="scientific">Candidatus Geothrix odensensis</name>
    <dbReference type="NCBI Taxonomy" id="2954440"/>
    <lineage>
        <taxon>Bacteria</taxon>
        <taxon>Pseudomonadati</taxon>
        <taxon>Acidobacteriota</taxon>
        <taxon>Holophagae</taxon>
        <taxon>Holophagales</taxon>
        <taxon>Holophagaceae</taxon>
        <taxon>Geothrix</taxon>
    </lineage>
</organism>
<name>A0A936F3V6_9BACT</name>
<dbReference type="AlphaFoldDB" id="A0A936F3V6"/>
<comment type="caution">
    <text evidence="1">The sequence shown here is derived from an EMBL/GenBank/DDBJ whole genome shotgun (WGS) entry which is preliminary data.</text>
</comment>